<dbReference type="RefSeq" id="WP_377488577.1">
    <property type="nucleotide sequence ID" value="NZ_JBHUOX010000019.1"/>
</dbReference>
<accession>A0ABW6C0H6</accession>
<dbReference type="Proteomes" id="UP001597641">
    <property type="component" value="Unassembled WGS sequence"/>
</dbReference>
<proteinExistence type="predicted"/>
<gene>
    <name evidence="1" type="ORF">ACFS7Z_20140</name>
</gene>
<keyword evidence="2" id="KW-1185">Reference proteome</keyword>
<sequence length="100" mass="10958">MAYDKKNNDYRTEKVNSVFDLMRSLSMPSGGKNKRPISVSANRSGLVAGTGLEFLVGGKQFSTTNRTGILALLILTCLPQVKFIADSHFLMFGFNQLPQG</sequence>
<name>A0ABW6C0H6_9BACT</name>
<dbReference type="EMBL" id="JBHUOX010000019">
    <property type="protein sequence ID" value="MFD3002692.1"/>
    <property type="molecule type" value="Genomic_DNA"/>
</dbReference>
<evidence type="ECO:0000313" key="2">
    <source>
        <dbReference type="Proteomes" id="UP001597641"/>
    </source>
</evidence>
<comment type="caution">
    <text evidence="1">The sequence shown here is derived from an EMBL/GenBank/DDBJ whole genome shotgun (WGS) entry which is preliminary data.</text>
</comment>
<organism evidence="1 2">
    <name type="scientific">Pontibacter toksunensis</name>
    <dbReference type="NCBI Taxonomy" id="1332631"/>
    <lineage>
        <taxon>Bacteria</taxon>
        <taxon>Pseudomonadati</taxon>
        <taxon>Bacteroidota</taxon>
        <taxon>Cytophagia</taxon>
        <taxon>Cytophagales</taxon>
        <taxon>Hymenobacteraceae</taxon>
        <taxon>Pontibacter</taxon>
    </lineage>
</organism>
<evidence type="ECO:0000313" key="1">
    <source>
        <dbReference type="EMBL" id="MFD3002692.1"/>
    </source>
</evidence>
<protein>
    <submittedName>
        <fullName evidence="1">Uncharacterized protein</fullName>
    </submittedName>
</protein>
<reference evidence="2" key="1">
    <citation type="journal article" date="2019" name="Int. J. Syst. Evol. Microbiol.">
        <title>The Global Catalogue of Microorganisms (GCM) 10K type strain sequencing project: providing services to taxonomists for standard genome sequencing and annotation.</title>
        <authorList>
            <consortium name="The Broad Institute Genomics Platform"/>
            <consortium name="The Broad Institute Genome Sequencing Center for Infectious Disease"/>
            <person name="Wu L."/>
            <person name="Ma J."/>
        </authorList>
    </citation>
    <scope>NUCLEOTIDE SEQUENCE [LARGE SCALE GENOMIC DNA]</scope>
    <source>
        <strain evidence="2">KCTC 23984</strain>
    </source>
</reference>